<gene>
    <name evidence="3" type="ORF">AB406_2253</name>
</gene>
<organism evidence="3 4">
    <name type="scientific">Riemerella anatipestifer</name>
    <name type="common">Moraxella anatipestifer</name>
    <dbReference type="NCBI Taxonomy" id="34085"/>
    <lineage>
        <taxon>Bacteria</taxon>
        <taxon>Pseudomonadati</taxon>
        <taxon>Bacteroidota</taxon>
        <taxon>Flavobacteriia</taxon>
        <taxon>Flavobacteriales</taxon>
        <taxon>Weeksellaceae</taxon>
        <taxon>Riemerella</taxon>
    </lineage>
</organism>
<sequence>MTYEERIKQSETHTFKVVFPDTTNHHNTMFGGTIMKIMDEVAFITATRFSRKTIVTVSCDQIDFKKPIPADTLVELVGKVKSVGNTSLKVSVEVFIEEMYANTREKAVFGDFTLVAIDENKKPVKILD</sequence>
<reference evidence="3 4" key="1">
    <citation type="submission" date="2015-06" db="EMBL/GenBank/DDBJ databases">
        <title>R. anatipestifer strain HXb2 is the most virulent strain so far, and the genome sequence would help us uncover the pathogenesis.</title>
        <authorList>
            <person name="Hu Q."/>
            <person name="Qi J."/>
            <person name="Bo H."/>
            <person name="Liu G."/>
            <person name="Tao M."/>
            <person name="Ding Y."/>
            <person name="Xue Y."/>
        </authorList>
    </citation>
    <scope>NUCLEOTIDE SEQUENCE [LARGE SCALE GENOMIC DNA]</scope>
    <source>
        <strain evidence="3 4">HXb2</strain>
    </source>
</reference>
<keyword evidence="2 3" id="KW-0378">Hydrolase</keyword>
<dbReference type="PANTHER" id="PTHR11049:SF24">
    <property type="entry name" value="CYTOSOLIC ACYL COENZYME A THIOESTER HYDROLASE"/>
    <property type="match status" value="1"/>
</dbReference>
<dbReference type="OMA" id="AFICATR"/>
<dbReference type="CDD" id="cd03442">
    <property type="entry name" value="BFIT_BACH"/>
    <property type="match status" value="1"/>
</dbReference>
<evidence type="ECO:0000313" key="4">
    <source>
        <dbReference type="Proteomes" id="UP000189883"/>
    </source>
</evidence>
<proteinExistence type="inferred from homology"/>
<dbReference type="AlphaFoldDB" id="A0A161P227"/>
<dbReference type="eggNOG" id="COG1607">
    <property type="taxonomic scope" value="Bacteria"/>
</dbReference>
<dbReference type="Gene3D" id="3.10.129.10">
    <property type="entry name" value="Hotdog Thioesterase"/>
    <property type="match status" value="1"/>
</dbReference>
<dbReference type="InterPro" id="IPR006683">
    <property type="entry name" value="Thioestr_dom"/>
</dbReference>
<dbReference type="InterPro" id="IPR040170">
    <property type="entry name" value="Cytosol_ACT"/>
</dbReference>
<evidence type="ECO:0000256" key="1">
    <source>
        <dbReference type="ARBA" id="ARBA00010458"/>
    </source>
</evidence>
<dbReference type="GO" id="GO:0005829">
    <property type="term" value="C:cytosol"/>
    <property type="evidence" value="ECO:0007669"/>
    <property type="project" value="TreeGrafter"/>
</dbReference>
<dbReference type="Proteomes" id="UP000189883">
    <property type="component" value="Chromosome"/>
</dbReference>
<protein>
    <submittedName>
        <fullName evidence="3">Putative acyl-CoA thioester hydrolase</fullName>
    </submittedName>
</protein>
<accession>A0A161P227</accession>
<dbReference type="Pfam" id="PF03061">
    <property type="entry name" value="4HBT"/>
    <property type="match status" value="1"/>
</dbReference>
<comment type="similarity">
    <text evidence="1">Belongs to the acyl coenzyme A hydrolase family.</text>
</comment>
<dbReference type="PROSITE" id="PS51770">
    <property type="entry name" value="HOTDOG_ACOT"/>
    <property type="match status" value="1"/>
</dbReference>
<dbReference type="EMBL" id="CP011859">
    <property type="protein sequence ID" value="AQY23187.1"/>
    <property type="molecule type" value="Genomic_DNA"/>
</dbReference>
<dbReference type="PANTHER" id="PTHR11049">
    <property type="entry name" value="ACYL COENZYME A THIOESTER HYDROLASE"/>
    <property type="match status" value="1"/>
</dbReference>
<name>A0A161P227_RIEAN</name>
<dbReference type="InterPro" id="IPR029069">
    <property type="entry name" value="HotDog_dom_sf"/>
</dbReference>
<dbReference type="GO" id="GO:0009062">
    <property type="term" value="P:fatty acid catabolic process"/>
    <property type="evidence" value="ECO:0007669"/>
    <property type="project" value="TreeGrafter"/>
</dbReference>
<evidence type="ECO:0000256" key="2">
    <source>
        <dbReference type="ARBA" id="ARBA00022801"/>
    </source>
</evidence>
<dbReference type="GeneID" id="93719095"/>
<dbReference type="InterPro" id="IPR033120">
    <property type="entry name" value="HOTDOG_ACOT"/>
</dbReference>
<dbReference type="GO" id="GO:0006637">
    <property type="term" value="P:acyl-CoA metabolic process"/>
    <property type="evidence" value="ECO:0007669"/>
    <property type="project" value="TreeGrafter"/>
</dbReference>
<evidence type="ECO:0000313" key="3">
    <source>
        <dbReference type="EMBL" id="AQY23187.1"/>
    </source>
</evidence>
<dbReference type="GO" id="GO:0052816">
    <property type="term" value="F:long-chain fatty acyl-CoA hydrolase activity"/>
    <property type="evidence" value="ECO:0007669"/>
    <property type="project" value="TreeGrafter"/>
</dbReference>
<dbReference type="RefSeq" id="WP_004917996.1">
    <property type="nucleotide sequence ID" value="NZ_CP011859.1"/>
</dbReference>
<dbReference type="SUPFAM" id="SSF54637">
    <property type="entry name" value="Thioesterase/thiol ester dehydrase-isomerase"/>
    <property type="match status" value="1"/>
</dbReference>